<evidence type="ECO:0000256" key="1">
    <source>
        <dbReference type="SAM" id="Coils"/>
    </source>
</evidence>
<name>A0A8K0DLX8_IGNLU</name>
<dbReference type="AlphaFoldDB" id="A0A8K0DLX8"/>
<organism evidence="2 3">
    <name type="scientific">Ignelater luminosus</name>
    <name type="common">Cucubano</name>
    <name type="synonym">Pyrophorus luminosus</name>
    <dbReference type="NCBI Taxonomy" id="2038154"/>
    <lineage>
        <taxon>Eukaryota</taxon>
        <taxon>Metazoa</taxon>
        <taxon>Ecdysozoa</taxon>
        <taxon>Arthropoda</taxon>
        <taxon>Hexapoda</taxon>
        <taxon>Insecta</taxon>
        <taxon>Pterygota</taxon>
        <taxon>Neoptera</taxon>
        <taxon>Endopterygota</taxon>
        <taxon>Coleoptera</taxon>
        <taxon>Polyphaga</taxon>
        <taxon>Elateriformia</taxon>
        <taxon>Elateroidea</taxon>
        <taxon>Elateridae</taxon>
        <taxon>Agrypninae</taxon>
        <taxon>Pyrophorini</taxon>
        <taxon>Ignelater</taxon>
    </lineage>
</organism>
<proteinExistence type="predicted"/>
<comment type="caution">
    <text evidence="2">The sequence shown here is derived from an EMBL/GenBank/DDBJ whole genome shotgun (WGS) entry which is preliminary data.</text>
</comment>
<dbReference type="PANTHER" id="PTHR22028:SF5">
    <property type="entry name" value="COILED-COIL DOMAIN-CONTAINING PROTEIN 191"/>
    <property type="match status" value="1"/>
</dbReference>
<feature type="coiled-coil region" evidence="1">
    <location>
        <begin position="321"/>
        <end position="348"/>
    </location>
</feature>
<keyword evidence="1" id="KW-0175">Coiled coil</keyword>
<evidence type="ECO:0008006" key="4">
    <source>
        <dbReference type="Google" id="ProtNLM"/>
    </source>
</evidence>
<dbReference type="PANTHER" id="PTHR22028">
    <property type="entry name" value="SFI1 SPINDLE BODY DOMAIN-CONTAINING PROTEIN-RELATED"/>
    <property type="match status" value="1"/>
</dbReference>
<dbReference type="Proteomes" id="UP000801492">
    <property type="component" value="Unassembled WGS sequence"/>
</dbReference>
<feature type="coiled-coil region" evidence="1">
    <location>
        <begin position="155"/>
        <end position="189"/>
    </location>
</feature>
<dbReference type="OrthoDB" id="6256972at2759"/>
<evidence type="ECO:0000313" key="3">
    <source>
        <dbReference type="Proteomes" id="UP000801492"/>
    </source>
</evidence>
<protein>
    <recommendedName>
        <fullName evidence="4">Coiled-coil domain-containing protein KIAA1407</fullName>
    </recommendedName>
</protein>
<dbReference type="EMBL" id="VTPC01000447">
    <property type="protein sequence ID" value="KAF2905752.1"/>
    <property type="molecule type" value="Genomic_DNA"/>
</dbReference>
<gene>
    <name evidence="2" type="ORF">ILUMI_00429</name>
</gene>
<sequence length="564" mass="68174">MTKIDENTIMETKCCFEFQVKRATATHDLEKYANNILSDANIENIITNNSSNGTKKVCRQSLSWKDDRFWKELPQPNLQIKQKSLNNVNDNFKQSKLVDIQPCSLPIFKRNENQESNNKQTGNCRNSLNLVKEFFERWRYFTRKKKEHRSDLEQQIEQKEKIDNFLKRLKKLQNNKSQQCNSITKLECNSNNSNIKELMSLTHHSKTPESACYKHRFEAQQSIIQMQKQKLIRQEKVIQELKLGKLGKEINQSLEETEKEIRETLNKCSVKVKSKMGPTFKVENIVEDETLNFQINSGKAPKIVQQMEKRALERERKRQIILERKQLLDKLKKEAIQMEIEKKKVLDEEERKKHIREIKERRRKEMEIQQLKQIRKQKFLENCERADNLYRRKLVKFAFKGFSKLMIIKEDNEIRSELFYEKHLKKICWNSWKKYIMDIENSRVIKAKQFYDFGLKRRIFKAWHNECTISIQHLQVAEDLFEFQLQSRLFMQWRRYVCGVHILETTNLLKTQRHYNNRILLHYFYLWKLLPAVMKLEKAKEEKKRKWREKVWEILPDYTPAVED</sequence>
<keyword evidence="3" id="KW-1185">Reference proteome</keyword>
<dbReference type="InterPro" id="IPR052270">
    <property type="entry name" value="CACF_protein"/>
</dbReference>
<accession>A0A8K0DLX8</accession>
<reference evidence="2" key="1">
    <citation type="submission" date="2019-08" db="EMBL/GenBank/DDBJ databases">
        <title>The genome of the North American firefly Photinus pyralis.</title>
        <authorList>
            <consortium name="Photinus pyralis genome working group"/>
            <person name="Fallon T.R."/>
            <person name="Sander Lower S.E."/>
            <person name="Weng J.-K."/>
        </authorList>
    </citation>
    <scope>NUCLEOTIDE SEQUENCE</scope>
    <source>
        <strain evidence="2">TRF0915ILg1</strain>
        <tissue evidence="2">Whole body</tissue>
    </source>
</reference>
<evidence type="ECO:0000313" key="2">
    <source>
        <dbReference type="EMBL" id="KAF2905752.1"/>
    </source>
</evidence>